<dbReference type="InterPro" id="IPR050266">
    <property type="entry name" value="AB_hydrolase_sf"/>
</dbReference>
<gene>
    <name evidence="3" type="ORF">RMCFA_1434</name>
</gene>
<evidence type="ECO:0000259" key="2">
    <source>
        <dbReference type="Pfam" id="PF00561"/>
    </source>
</evidence>
<proteinExistence type="predicted"/>
<evidence type="ECO:0000313" key="4">
    <source>
        <dbReference type="Proteomes" id="UP000069705"/>
    </source>
</evidence>
<organism evidence="3 4">
    <name type="scientific">Mycolicibacterium fortuitum subsp. acetamidolyticum</name>
    <dbReference type="NCBI Taxonomy" id="144550"/>
    <lineage>
        <taxon>Bacteria</taxon>
        <taxon>Bacillati</taxon>
        <taxon>Actinomycetota</taxon>
        <taxon>Actinomycetes</taxon>
        <taxon>Mycobacteriales</taxon>
        <taxon>Mycobacteriaceae</taxon>
        <taxon>Mycolicibacterium</taxon>
    </lineage>
</organism>
<dbReference type="AlphaFoldDB" id="A0A100WNT3"/>
<protein>
    <submittedName>
        <fullName evidence="3">Alpha/beta hydrolase</fullName>
    </submittedName>
</protein>
<dbReference type="EMBL" id="BCSZ01000012">
    <property type="protein sequence ID" value="GAT01320.1"/>
    <property type="molecule type" value="Genomic_DNA"/>
</dbReference>
<dbReference type="Pfam" id="PF00561">
    <property type="entry name" value="Abhydrolase_1"/>
    <property type="match status" value="1"/>
</dbReference>
<dbReference type="RefSeq" id="WP_061262899.1">
    <property type="nucleotide sequence ID" value="NZ_BCSZ01000012.1"/>
</dbReference>
<dbReference type="GO" id="GO:0016787">
    <property type="term" value="F:hydrolase activity"/>
    <property type="evidence" value="ECO:0007669"/>
    <property type="project" value="UniProtKB-KW"/>
</dbReference>
<sequence>MNGDRVEARERRDVDVTTDDGVVLAVRDTGRPDAEHTVVFLHGLCLSRMCWARQDDNLAKEYGSAVRTISYDHRGHGRSGHAPMRTYRIERLAEDLAQVLEAMHVGGSVTLVGHSMGGMAALGYLGRDVGRRPIDPAGLVLVATAAGKLRHRGLGRLLGTPATGALFGMVDHTPEHMVRAILGPLCSTLRRWHHGASAATLATVAADALAAASVATAVGFLPALRDYDQYDMLATIQARTVVLSGGVDPLTPAVHGRDLVAGIPGAEFVHLPTAGHMLPQESPHVVYEAIRRAIGIDSHGDLEAGARPAVAVVAS</sequence>
<dbReference type="PRINTS" id="PR00111">
    <property type="entry name" value="ABHYDROLASE"/>
</dbReference>
<comment type="caution">
    <text evidence="3">The sequence shown here is derived from an EMBL/GenBank/DDBJ whole genome shotgun (WGS) entry which is preliminary data.</text>
</comment>
<accession>A0A100WNT3</accession>
<reference evidence="4" key="2">
    <citation type="submission" date="2016-02" db="EMBL/GenBank/DDBJ databases">
        <title>Draft genome sequence of five rapidly growing Mycobacterium species.</title>
        <authorList>
            <person name="Katahira K."/>
            <person name="Gotou Y."/>
            <person name="Iida K."/>
            <person name="Ogura Y."/>
            <person name="Hayashi T."/>
        </authorList>
    </citation>
    <scope>NUCLEOTIDE SEQUENCE [LARGE SCALE GENOMIC DNA]</scope>
    <source>
        <strain evidence="4">JCM6368</strain>
    </source>
</reference>
<dbReference type="Gene3D" id="3.40.50.1820">
    <property type="entry name" value="alpha/beta hydrolase"/>
    <property type="match status" value="1"/>
</dbReference>
<feature type="domain" description="AB hydrolase-1" evidence="2">
    <location>
        <begin position="37"/>
        <end position="278"/>
    </location>
</feature>
<dbReference type="SUPFAM" id="SSF53474">
    <property type="entry name" value="alpha/beta-Hydrolases"/>
    <property type="match status" value="1"/>
</dbReference>
<dbReference type="PANTHER" id="PTHR43798">
    <property type="entry name" value="MONOACYLGLYCEROL LIPASE"/>
    <property type="match status" value="1"/>
</dbReference>
<dbReference type="GO" id="GO:0016020">
    <property type="term" value="C:membrane"/>
    <property type="evidence" value="ECO:0007669"/>
    <property type="project" value="TreeGrafter"/>
</dbReference>
<dbReference type="PANTHER" id="PTHR43798:SF31">
    <property type="entry name" value="AB HYDROLASE SUPERFAMILY PROTEIN YCLE"/>
    <property type="match status" value="1"/>
</dbReference>
<dbReference type="InterPro" id="IPR000073">
    <property type="entry name" value="AB_hydrolase_1"/>
</dbReference>
<evidence type="ECO:0000256" key="1">
    <source>
        <dbReference type="ARBA" id="ARBA00022801"/>
    </source>
</evidence>
<dbReference type="Proteomes" id="UP000069705">
    <property type="component" value="Unassembled WGS sequence"/>
</dbReference>
<reference evidence="3 4" key="1">
    <citation type="journal article" date="2016" name="Genome Announc.">
        <title>Draft Genome Sequences of Five Rapidly Growing Mycobacterium Species, M. thermoresistibile, M. fortuitum subsp. acetamidolyticum, M. canariasense, M. brisbanense, and M. novocastrense.</title>
        <authorList>
            <person name="Katahira K."/>
            <person name="Ogura Y."/>
            <person name="Gotoh Y."/>
            <person name="Hayashi T."/>
        </authorList>
    </citation>
    <scope>NUCLEOTIDE SEQUENCE [LARGE SCALE GENOMIC DNA]</scope>
    <source>
        <strain evidence="3 4">JCM6368</strain>
    </source>
</reference>
<evidence type="ECO:0000313" key="3">
    <source>
        <dbReference type="EMBL" id="GAT01320.1"/>
    </source>
</evidence>
<keyword evidence="1 3" id="KW-0378">Hydrolase</keyword>
<name>A0A100WNT3_MYCFO</name>
<dbReference type="InterPro" id="IPR029058">
    <property type="entry name" value="AB_hydrolase_fold"/>
</dbReference>